<dbReference type="Proteomes" id="UP000204584">
    <property type="component" value="Segment"/>
</dbReference>
<dbReference type="InterPro" id="IPR036047">
    <property type="entry name" value="F-box-like_dom_sf"/>
</dbReference>
<name>S4W060_9VIRU</name>
<dbReference type="PANTHER" id="PTHR46586:SF3">
    <property type="entry name" value="ANKYRIN REPEAT-CONTAINING PROTEIN"/>
    <property type="match status" value="1"/>
</dbReference>
<evidence type="ECO:0000313" key="1">
    <source>
        <dbReference type="EMBL" id="AGO85176.1"/>
    </source>
</evidence>
<dbReference type="KEGG" id="vg:16606963"/>
<dbReference type="GeneID" id="16606963"/>
<dbReference type="RefSeq" id="YP_008438250.1">
    <property type="nucleotide sequence ID" value="NC_022098.1"/>
</dbReference>
<dbReference type="InterPro" id="IPR052050">
    <property type="entry name" value="SecEffector_AnkRepeat"/>
</dbReference>
<dbReference type="PANTHER" id="PTHR46586">
    <property type="entry name" value="ANKYRIN REPEAT-CONTAINING PROTEIN"/>
    <property type="match status" value="1"/>
</dbReference>
<reference evidence="1 2" key="1">
    <citation type="journal article" date="2013" name="Science">
        <title>Pandoraviruses: amoeba viruses with genomes up to 2.5 Mb reaching that of parasitic eukaryotes.</title>
        <authorList>
            <person name="Philippe N."/>
            <person name="Legendre M."/>
            <person name="Doutre G."/>
            <person name="Coute Y."/>
            <person name="Poirot O."/>
            <person name="Lescot M."/>
            <person name="Arslan D."/>
            <person name="Seltzer V."/>
            <person name="Bertaux L."/>
            <person name="Bruley C."/>
            <person name="Garin J."/>
            <person name="Claverie J.M."/>
            <person name="Abergel C."/>
        </authorList>
    </citation>
    <scope>NUCLEOTIDE SEQUENCE [LARGE SCALE GENOMIC DNA]</scope>
</reference>
<protein>
    <submittedName>
        <fullName evidence="1">F-box domain containing protein</fullName>
    </submittedName>
</protein>
<dbReference type="SUPFAM" id="SSF81383">
    <property type="entry name" value="F-box domain"/>
    <property type="match status" value="1"/>
</dbReference>
<sequence length="501" mass="55378">MATINDLPVEIIEPILAELDHITDRIAAHCVCRMWRDGLTRVRRYAWLLDKPDSFLDIAVRALEDGRWPVIQWLLDGHDQLLLGADGLLLAATRARNLDAVGWLRGCGCKWTPDSAAQAIAEGYENAIDQARDDGHLCHIDVLCALAQTDNVDTLQSAIDRSQSVSHRVIYSALVSGSVSVLRWAYGRDASWVHSGARKIVLDGHARAVAWAATEAGIAGHWQWTRWIYEALHRNRLDMVMWFYDRDAARRRNGDSVVGLAPDALEILFRAIREGRIDIASGLIDDPVVQSHINSGNMHHRGTLWCGCADQSEDQELAIRILGPLMDVGLVQMTDLAYRDAAKRNQATLLAWLVARARPDAPGDQLAGWCLESGHADVVMWALSAGEPLPSDPIRQTICPRPHDGPHVDRHSVAAMLTDHGCTWSAGACEDAARWGMLSTLVLGVDRVQGEWYPENCLRAALSKDGPRHRQTARWIANRAGIDIVAFERSLVRSATTAGCE</sequence>
<evidence type="ECO:0000313" key="2">
    <source>
        <dbReference type="Proteomes" id="UP000204584"/>
    </source>
</evidence>
<gene>
    <name evidence="1" type="ORF">psal_cds_1005</name>
</gene>
<proteinExistence type="predicted"/>
<organism evidence="1 2">
    <name type="scientific">Pandoravirus salinus</name>
    <dbReference type="NCBI Taxonomy" id="1349410"/>
    <lineage>
        <taxon>Viruses</taxon>
        <taxon>Pandoravirus</taxon>
    </lineage>
</organism>
<dbReference type="EMBL" id="KC977571">
    <property type="protein sequence ID" value="AGO85176.1"/>
    <property type="molecule type" value="Genomic_DNA"/>
</dbReference>
<keyword evidence="2" id="KW-1185">Reference proteome</keyword>
<accession>S4W060</accession>